<dbReference type="InterPro" id="IPR011623">
    <property type="entry name" value="7TMR_DISM_rcpt_extracell_dom1"/>
</dbReference>
<dbReference type="GO" id="GO:0046983">
    <property type="term" value="F:protein dimerization activity"/>
    <property type="evidence" value="ECO:0007669"/>
    <property type="project" value="InterPro"/>
</dbReference>
<feature type="transmembrane region" description="Helical" evidence="10">
    <location>
        <begin position="333"/>
        <end position="350"/>
    </location>
</feature>
<feature type="transmembrane region" description="Helical" evidence="10">
    <location>
        <begin position="209"/>
        <end position="230"/>
    </location>
</feature>
<feature type="domain" description="Histidine kinase/HSP90-like ATPase" evidence="11">
    <location>
        <begin position="556"/>
        <end position="650"/>
    </location>
</feature>
<dbReference type="SUPFAM" id="SSF55874">
    <property type="entry name" value="ATPase domain of HSP90 chaperone/DNA topoisomerase II/histidine kinase"/>
    <property type="match status" value="1"/>
</dbReference>
<dbReference type="GO" id="GO:0005524">
    <property type="term" value="F:ATP binding"/>
    <property type="evidence" value="ECO:0007669"/>
    <property type="project" value="UniProtKB-KW"/>
</dbReference>
<proteinExistence type="predicted"/>
<dbReference type="PANTHER" id="PTHR24421:SF10">
    <property type="entry name" value="NITRATE_NITRITE SENSOR PROTEIN NARQ"/>
    <property type="match status" value="1"/>
</dbReference>
<keyword evidence="7" id="KW-0067">ATP-binding</keyword>
<dbReference type="SMART" id="SM00387">
    <property type="entry name" value="HATPase_c"/>
    <property type="match status" value="1"/>
</dbReference>
<keyword evidence="9" id="KW-0175">Coiled coil</keyword>
<sequence>MNRLLCVFLFLTLLVLNGCIYTKSSMPRAKQGVMDLSNWSFVKDGPVCLDGEWEVRWDCLLPPEKMGVNSQTVQEYTEVPSPWSQSKPEVSMFQATGSASMRLVIKNIPNTDRIAFRLSNTNAAWTLWADGRLIGNSGVPGLSAESESPRPSSVVVPLQAENYGRDSSAPLELVLNISNQHFRDGGVFSSLWLGPEPVIQAVALRDSSLAMLLTGILLIMGIYHIVLFLFRRQDRSPLLFGFYSLLWMGNYIFSESSGWIVLAVFPNMYPFLMEHLGIACFIISIPVGFTFFRLLYPHEFSLRVQWYTWIMCGVFTALAVFGSTLTLTALLPLYYISSGILIFYCFGRLFQAWRRGRDGACFIFVGFMVLGLVGINDMLTDLRLIHSVPLLPLGLFVFIMSQALALSQRLFFAFSSVENLSLQLENKNLSLEMEMAERNKLEREIINISEDERRRVSIDLHDGLCQLLAAARLRCSAILHMGNSRDGDLEMEKLSGILDELVDQAYNVTHGLWTQEYTPESAAPSFSDMAQRLSRSSGISIEYNQVHACKICPSSANVIQLYRIAQEALTNAVKHSKATRICLDCSCNVEGIITISVCDNGIGRARAKSSAGGLGVGIMNHRANIIGATLLFEDVAEGGTIVTCSASCGIINKFSLKTDTQ</sequence>
<feature type="transmembrane region" description="Helical" evidence="10">
    <location>
        <begin position="385"/>
        <end position="406"/>
    </location>
</feature>
<evidence type="ECO:0000256" key="9">
    <source>
        <dbReference type="SAM" id="Coils"/>
    </source>
</evidence>
<dbReference type="InterPro" id="IPR011712">
    <property type="entry name" value="Sig_transdc_His_kin_sub3_dim/P"/>
</dbReference>
<feature type="transmembrane region" description="Helical" evidence="10">
    <location>
        <begin position="242"/>
        <end position="264"/>
    </location>
</feature>
<evidence type="ECO:0000256" key="6">
    <source>
        <dbReference type="ARBA" id="ARBA00022777"/>
    </source>
</evidence>
<keyword evidence="6 12" id="KW-0418">Kinase</keyword>
<dbReference type="InterPro" id="IPR003594">
    <property type="entry name" value="HATPase_dom"/>
</dbReference>
<dbReference type="InterPro" id="IPR036890">
    <property type="entry name" value="HATPase_C_sf"/>
</dbReference>
<evidence type="ECO:0000256" key="1">
    <source>
        <dbReference type="ARBA" id="ARBA00000085"/>
    </source>
</evidence>
<evidence type="ECO:0000256" key="2">
    <source>
        <dbReference type="ARBA" id="ARBA00012438"/>
    </source>
</evidence>
<name>A0A1G9JJU4_9BACT</name>
<evidence type="ECO:0000256" key="8">
    <source>
        <dbReference type="ARBA" id="ARBA00023012"/>
    </source>
</evidence>
<evidence type="ECO:0000256" key="10">
    <source>
        <dbReference type="SAM" id="Phobius"/>
    </source>
</evidence>
<dbReference type="InterPro" id="IPR050482">
    <property type="entry name" value="Sensor_HK_TwoCompSys"/>
</dbReference>
<keyword evidence="10" id="KW-0812">Transmembrane</keyword>
<keyword evidence="10" id="KW-0472">Membrane</keyword>
<dbReference type="EMBL" id="FNGA01000004">
    <property type="protein sequence ID" value="SDL37880.1"/>
    <property type="molecule type" value="Genomic_DNA"/>
</dbReference>
<dbReference type="RefSeq" id="WP_092162229.1">
    <property type="nucleotide sequence ID" value="NZ_FNGA01000004.1"/>
</dbReference>
<protein>
    <recommendedName>
        <fullName evidence="2">histidine kinase</fullName>
        <ecNumber evidence="2">2.7.13.3</ecNumber>
    </recommendedName>
</protein>
<keyword evidence="3" id="KW-0597">Phosphoprotein</keyword>
<keyword evidence="4" id="KW-0808">Transferase</keyword>
<feature type="transmembrane region" description="Helical" evidence="10">
    <location>
        <begin position="307"/>
        <end position="327"/>
    </location>
</feature>
<keyword evidence="5" id="KW-0547">Nucleotide-binding</keyword>
<dbReference type="GO" id="GO:0016020">
    <property type="term" value="C:membrane"/>
    <property type="evidence" value="ECO:0007669"/>
    <property type="project" value="InterPro"/>
</dbReference>
<dbReference type="GO" id="GO:0000155">
    <property type="term" value="F:phosphorelay sensor kinase activity"/>
    <property type="evidence" value="ECO:0007669"/>
    <property type="project" value="InterPro"/>
</dbReference>
<dbReference type="EC" id="2.7.13.3" evidence="2"/>
<accession>A0A1G9JJU4</accession>
<evidence type="ECO:0000256" key="7">
    <source>
        <dbReference type="ARBA" id="ARBA00022840"/>
    </source>
</evidence>
<feature type="transmembrane region" description="Helical" evidence="10">
    <location>
        <begin position="362"/>
        <end position="379"/>
    </location>
</feature>
<gene>
    <name evidence="12" type="ORF">SAMN05660337_2835</name>
</gene>
<evidence type="ECO:0000259" key="11">
    <source>
        <dbReference type="SMART" id="SM00387"/>
    </source>
</evidence>
<dbReference type="Gene3D" id="3.30.565.10">
    <property type="entry name" value="Histidine kinase-like ATPase, C-terminal domain"/>
    <property type="match status" value="1"/>
</dbReference>
<feature type="transmembrane region" description="Helical" evidence="10">
    <location>
        <begin position="276"/>
        <end position="295"/>
    </location>
</feature>
<dbReference type="Gene3D" id="1.20.5.1930">
    <property type="match status" value="1"/>
</dbReference>
<keyword evidence="8" id="KW-0902">Two-component regulatory system</keyword>
<evidence type="ECO:0000313" key="12">
    <source>
        <dbReference type="EMBL" id="SDL37880.1"/>
    </source>
</evidence>
<dbReference type="CDD" id="cd16917">
    <property type="entry name" value="HATPase_UhpB-NarQ-NarX-like"/>
    <property type="match status" value="1"/>
</dbReference>
<evidence type="ECO:0000256" key="4">
    <source>
        <dbReference type="ARBA" id="ARBA00022679"/>
    </source>
</evidence>
<evidence type="ECO:0000313" key="13">
    <source>
        <dbReference type="Proteomes" id="UP000199053"/>
    </source>
</evidence>
<evidence type="ECO:0000256" key="3">
    <source>
        <dbReference type="ARBA" id="ARBA00022553"/>
    </source>
</evidence>
<dbReference type="STRING" id="246191.SAMN05660337_2835"/>
<keyword evidence="10" id="KW-1133">Transmembrane helix</keyword>
<dbReference type="Pfam" id="PF07730">
    <property type="entry name" value="HisKA_3"/>
    <property type="match status" value="1"/>
</dbReference>
<reference evidence="13" key="1">
    <citation type="submission" date="2016-10" db="EMBL/GenBank/DDBJ databases">
        <authorList>
            <person name="Varghese N."/>
            <person name="Submissions S."/>
        </authorList>
    </citation>
    <scope>NUCLEOTIDE SEQUENCE [LARGE SCALE GENOMIC DNA]</scope>
    <source>
        <strain evidence="13">DSM 16995</strain>
    </source>
</reference>
<dbReference type="AlphaFoldDB" id="A0A1G9JJU4"/>
<keyword evidence="13" id="KW-1185">Reference proteome</keyword>
<comment type="catalytic activity">
    <reaction evidence="1">
        <text>ATP + protein L-histidine = ADP + protein N-phospho-L-histidine.</text>
        <dbReference type="EC" id="2.7.13.3"/>
    </reaction>
</comment>
<evidence type="ECO:0000256" key="5">
    <source>
        <dbReference type="ARBA" id="ARBA00022741"/>
    </source>
</evidence>
<feature type="coiled-coil region" evidence="9">
    <location>
        <begin position="419"/>
        <end position="451"/>
    </location>
</feature>
<dbReference type="Proteomes" id="UP000199053">
    <property type="component" value="Unassembled WGS sequence"/>
</dbReference>
<dbReference type="PANTHER" id="PTHR24421">
    <property type="entry name" value="NITRATE/NITRITE SENSOR PROTEIN NARX-RELATED"/>
    <property type="match status" value="1"/>
</dbReference>
<dbReference type="Pfam" id="PF02518">
    <property type="entry name" value="HATPase_c"/>
    <property type="match status" value="1"/>
</dbReference>
<organism evidence="12 13">
    <name type="scientific">Maridesulfovibrio ferrireducens</name>
    <dbReference type="NCBI Taxonomy" id="246191"/>
    <lineage>
        <taxon>Bacteria</taxon>
        <taxon>Pseudomonadati</taxon>
        <taxon>Thermodesulfobacteriota</taxon>
        <taxon>Desulfovibrionia</taxon>
        <taxon>Desulfovibrionales</taxon>
        <taxon>Desulfovibrionaceae</taxon>
        <taxon>Maridesulfovibrio</taxon>
    </lineage>
</organism>
<dbReference type="Pfam" id="PF07695">
    <property type="entry name" value="7TMR-DISM_7TM"/>
    <property type="match status" value="1"/>
</dbReference>
<dbReference type="OrthoDB" id="9797605at2"/>